<sequence>MKSFDLPADEAAILNAVIADMSPVEAKPAPRASSRSAVEWGLPGICQRARVGTVFGDLPVEALRIRDELRTSNGTIARVQKIDTIHLDEEFLSLHPSALPVRIAANAFGAGKPAQEMLVSPQQEVSSEAHIAGRFVKAEQLQARVGALRASVHGATYYRFHCGEPVIIRVEGVWVRMSPW</sequence>
<comment type="caution">
    <text evidence="2">The sequence shown here is derived from an EMBL/GenBank/DDBJ whole genome shotgun (WGS) entry which is preliminary data.</text>
</comment>
<dbReference type="Pfam" id="PF13403">
    <property type="entry name" value="Hint_2"/>
    <property type="match status" value="1"/>
</dbReference>
<accession>A0A2W5SCN3</accession>
<gene>
    <name evidence="2" type="ORF">DI533_09405</name>
</gene>
<dbReference type="EMBL" id="QFQS01000001">
    <property type="protein sequence ID" value="PZR00732.1"/>
    <property type="molecule type" value="Genomic_DNA"/>
</dbReference>
<dbReference type="InterPro" id="IPR028992">
    <property type="entry name" value="Hedgehog/Intein_dom"/>
</dbReference>
<dbReference type="AlphaFoldDB" id="A0A2W5SCN3"/>
<reference evidence="2 3" key="1">
    <citation type="submission" date="2017-08" db="EMBL/GenBank/DDBJ databases">
        <title>Infants hospitalized years apart are colonized by the same room-sourced microbial strains.</title>
        <authorList>
            <person name="Brooks B."/>
            <person name="Olm M.R."/>
            <person name="Firek B.A."/>
            <person name="Baker R."/>
            <person name="Thomas B.C."/>
            <person name="Morowitz M.J."/>
            <person name="Banfield J.F."/>
        </authorList>
    </citation>
    <scope>NUCLEOTIDE SEQUENCE [LARGE SCALE GENOMIC DNA]</scope>
    <source>
        <strain evidence="2">S2_003_000_R2_11</strain>
    </source>
</reference>
<feature type="domain" description="Hedgehog/Intein (Hint)" evidence="1">
    <location>
        <begin position="47"/>
        <end position="175"/>
    </location>
</feature>
<evidence type="ECO:0000259" key="1">
    <source>
        <dbReference type="Pfam" id="PF13403"/>
    </source>
</evidence>
<proteinExistence type="predicted"/>
<evidence type="ECO:0000313" key="3">
    <source>
        <dbReference type="Proteomes" id="UP000248975"/>
    </source>
</evidence>
<organism evidence="2 3">
    <name type="scientific">Cereibacter sphaeroides</name>
    <name type="common">Rhodobacter sphaeroides</name>
    <dbReference type="NCBI Taxonomy" id="1063"/>
    <lineage>
        <taxon>Bacteria</taxon>
        <taxon>Pseudomonadati</taxon>
        <taxon>Pseudomonadota</taxon>
        <taxon>Alphaproteobacteria</taxon>
        <taxon>Rhodobacterales</taxon>
        <taxon>Paracoccaceae</taxon>
        <taxon>Cereibacter</taxon>
    </lineage>
</organism>
<name>A0A2W5SCN3_CERSP</name>
<protein>
    <recommendedName>
        <fullName evidence="1">Hedgehog/Intein (Hint) domain-containing protein</fullName>
    </recommendedName>
</protein>
<dbReference type="Proteomes" id="UP000248975">
    <property type="component" value="Unassembled WGS sequence"/>
</dbReference>
<evidence type="ECO:0000313" key="2">
    <source>
        <dbReference type="EMBL" id="PZR00732.1"/>
    </source>
</evidence>